<keyword evidence="1" id="KW-0472">Membrane</keyword>
<comment type="caution">
    <text evidence="2">The sequence shown here is derived from an EMBL/GenBank/DDBJ whole genome shotgun (WGS) entry which is preliminary data.</text>
</comment>
<keyword evidence="3" id="KW-1185">Reference proteome</keyword>
<evidence type="ECO:0000313" key="3">
    <source>
        <dbReference type="Proteomes" id="UP000789375"/>
    </source>
</evidence>
<feature type="transmembrane region" description="Helical" evidence="1">
    <location>
        <begin position="20"/>
        <end position="38"/>
    </location>
</feature>
<keyword evidence="1" id="KW-0812">Transmembrane</keyword>
<keyword evidence="1" id="KW-1133">Transmembrane helix</keyword>
<sequence>MFLIESFRDYRTTEPIWFRYLRSLFAIVLTTILIVYSINKLHNFNVPTNPITFTYSQLDENNGFTINICTGISNEIQLRTTDPTKVLLSAPFNLTTDTKYLKEDVYTKDRLEPTYFSFDLGQIYLITFKPMIKFNSYGTPYILELMPRVSQMPISLKPNELTVGFIFPSNILKFEELKYKFTDLISDFGGFYGIFYLLFGMQKLEPWGLIQKYLLTYIPFRQSFTRKFAERYVTYVGLPLVEKIKFKGDLLPADPEPPVENNSPFPTTSGSEILTPLKDEVQILEKLEYLKDRVQMLEIFLKDYYLDDYLLKKVRFAKRKYDEKIDDEKREEDMLSWV</sequence>
<name>A0A9N9EY43_FUNMO</name>
<reference evidence="2" key="1">
    <citation type="submission" date="2021-06" db="EMBL/GenBank/DDBJ databases">
        <authorList>
            <person name="Kallberg Y."/>
            <person name="Tangrot J."/>
            <person name="Rosling A."/>
        </authorList>
    </citation>
    <scope>NUCLEOTIDE SEQUENCE</scope>
    <source>
        <strain evidence="2">87-6 pot B 2015</strain>
    </source>
</reference>
<evidence type="ECO:0000256" key="1">
    <source>
        <dbReference type="SAM" id="Phobius"/>
    </source>
</evidence>
<accession>A0A9N9EY43</accession>
<dbReference type="EMBL" id="CAJVPP010008274">
    <property type="protein sequence ID" value="CAG8695685.1"/>
    <property type="molecule type" value="Genomic_DNA"/>
</dbReference>
<organism evidence="2 3">
    <name type="scientific">Funneliformis mosseae</name>
    <name type="common">Endomycorrhizal fungus</name>
    <name type="synonym">Glomus mosseae</name>
    <dbReference type="NCBI Taxonomy" id="27381"/>
    <lineage>
        <taxon>Eukaryota</taxon>
        <taxon>Fungi</taxon>
        <taxon>Fungi incertae sedis</taxon>
        <taxon>Mucoromycota</taxon>
        <taxon>Glomeromycotina</taxon>
        <taxon>Glomeromycetes</taxon>
        <taxon>Glomerales</taxon>
        <taxon>Glomeraceae</taxon>
        <taxon>Funneliformis</taxon>
    </lineage>
</organism>
<dbReference type="Proteomes" id="UP000789375">
    <property type="component" value="Unassembled WGS sequence"/>
</dbReference>
<evidence type="ECO:0000313" key="2">
    <source>
        <dbReference type="EMBL" id="CAG8695685.1"/>
    </source>
</evidence>
<gene>
    <name evidence="2" type="ORF">FMOSSE_LOCUS13567</name>
</gene>
<proteinExistence type="predicted"/>
<dbReference type="AlphaFoldDB" id="A0A9N9EY43"/>
<protein>
    <submittedName>
        <fullName evidence="2">1931_t:CDS:1</fullName>
    </submittedName>
</protein>